<evidence type="ECO:0000313" key="1">
    <source>
        <dbReference type="EMBL" id="TXK12664.1"/>
    </source>
</evidence>
<reference evidence="1 2" key="1">
    <citation type="submission" date="2019-08" db="EMBL/GenBank/DDBJ databases">
        <authorList>
            <person name="Dong K."/>
        </authorList>
    </citation>
    <scope>NUCLEOTIDE SEQUENCE [LARGE SCALE GENOMIC DNA]</scope>
    <source>
        <strain evidence="1 2">JCM14558</strain>
    </source>
</reference>
<dbReference type="PANTHER" id="PTHR43235">
    <property type="entry name" value="GLUTAMINE AMIDOTRANSFERASE PB2B2.05-RELATED"/>
    <property type="match status" value="1"/>
</dbReference>
<name>A0A5C8I3Q5_9MICO</name>
<dbReference type="Gene3D" id="3.40.50.880">
    <property type="match status" value="1"/>
</dbReference>
<dbReference type="GO" id="GO:0033969">
    <property type="term" value="F:gamma-glutamyl-gamma-aminobutyrate hydrolase activity"/>
    <property type="evidence" value="ECO:0007669"/>
    <property type="project" value="TreeGrafter"/>
</dbReference>
<dbReference type="GO" id="GO:0005829">
    <property type="term" value="C:cytosol"/>
    <property type="evidence" value="ECO:0007669"/>
    <property type="project" value="TreeGrafter"/>
</dbReference>
<dbReference type="RefSeq" id="WP_147893376.1">
    <property type="nucleotide sequence ID" value="NZ_BAAANR010000001.1"/>
</dbReference>
<gene>
    <name evidence="1" type="ORF">FVP77_04175</name>
</gene>
<dbReference type="PROSITE" id="PS51273">
    <property type="entry name" value="GATASE_TYPE_1"/>
    <property type="match status" value="1"/>
</dbReference>
<protein>
    <submittedName>
        <fullName evidence="1">Gamma-glutamyl-gamma-aminobutyrate hydrolase family protein</fullName>
    </submittedName>
</protein>
<comment type="caution">
    <text evidence="1">The sequence shown here is derived from an EMBL/GenBank/DDBJ whole genome shotgun (WGS) entry which is preliminary data.</text>
</comment>
<dbReference type="GO" id="GO:0006598">
    <property type="term" value="P:polyamine catabolic process"/>
    <property type="evidence" value="ECO:0007669"/>
    <property type="project" value="TreeGrafter"/>
</dbReference>
<keyword evidence="1" id="KW-0378">Hydrolase</keyword>
<dbReference type="OrthoDB" id="9813383at2"/>
<dbReference type="Proteomes" id="UP000321034">
    <property type="component" value="Unassembled WGS sequence"/>
</dbReference>
<evidence type="ECO:0000313" key="2">
    <source>
        <dbReference type="Proteomes" id="UP000321034"/>
    </source>
</evidence>
<sequence length="250" mass="26551">MPEANARTSPPRPVLLVVDVGDGGRVDPAFEGRLQKLTAGVIAAADLVGFTVDRVPAAQTSVDEMVRRLDAAAAVIVTGGEDVDPSFYGGRADHPHLGQTFPDADRSQIAVVRRAVETRVPLVGICRGMQLVNVALGGDLVQHLHDGGHSNAADPADSMIDHRVELDADSGLARLLGATELEVRSSHHQSVNRPGEGLRVVAHADDGTIEAIEHEDAPLWCVQWHPEEAGSRGTVLADLLEAAMAARRRH</sequence>
<organism evidence="1 2">
    <name type="scientific">Microbacterium hatanonis</name>
    <dbReference type="NCBI Taxonomy" id="404366"/>
    <lineage>
        <taxon>Bacteria</taxon>
        <taxon>Bacillati</taxon>
        <taxon>Actinomycetota</taxon>
        <taxon>Actinomycetes</taxon>
        <taxon>Micrococcales</taxon>
        <taxon>Microbacteriaceae</taxon>
        <taxon>Microbacterium</taxon>
    </lineage>
</organism>
<dbReference type="Pfam" id="PF07722">
    <property type="entry name" value="Peptidase_C26"/>
    <property type="match status" value="1"/>
</dbReference>
<keyword evidence="2" id="KW-1185">Reference proteome</keyword>
<dbReference type="InterPro" id="IPR011697">
    <property type="entry name" value="Peptidase_C26"/>
</dbReference>
<proteinExistence type="predicted"/>
<dbReference type="AlphaFoldDB" id="A0A5C8I3Q5"/>
<dbReference type="PANTHER" id="PTHR43235:SF1">
    <property type="entry name" value="GLUTAMINE AMIDOTRANSFERASE PB2B2.05-RELATED"/>
    <property type="match status" value="1"/>
</dbReference>
<dbReference type="SUPFAM" id="SSF52317">
    <property type="entry name" value="Class I glutamine amidotransferase-like"/>
    <property type="match status" value="1"/>
</dbReference>
<dbReference type="InterPro" id="IPR044668">
    <property type="entry name" value="PuuD-like"/>
</dbReference>
<dbReference type="EMBL" id="VRSV01000001">
    <property type="protein sequence ID" value="TXK12664.1"/>
    <property type="molecule type" value="Genomic_DNA"/>
</dbReference>
<dbReference type="InterPro" id="IPR029062">
    <property type="entry name" value="Class_I_gatase-like"/>
</dbReference>
<accession>A0A5C8I3Q5</accession>